<feature type="domain" description="C2H2-type" evidence="4">
    <location>
        <begin position="1042"/>
        <end position="1064"/>
    </location>
</feature>
<feature type="signal peptide" evidence="3">
    <location>
        <begin position="1"/>
        <end position="22"/>
    </location>
</feature>
<sequence>MAFLRRPLLAFFTLWQFARSDGGPFDCGDEPYLMLEEVLHNNLGGHGPHHGEEGIIYQAVEYYKNMHRIVHVNLHAVSSYTPWDSFANGLNGRFGVFTQEAGHALDVVFSFTTVDKKPVELRTFTISFYDMDRDKKPGEGVEMVIPKQPYTMVYMSNTTQIKKVGHPDGTFSFEGTEKGTYQDNPVKVVHEQKLDEDRCVAFEFKNVKKVHMRIQSTAGFMARTTQFACLNSFMCKVVPDRQTAWHKDTAEEVEVGPQDSNQAPIRARTGLLFEYTFPKHLFLGDDLIFKTTMLDGRPLPSWLHFNPKTCTLSGTPSASDRGVMNVKVRSINSAGVEASTTLTLDIGGGPALAKPIPLQRVRPGKDFVYALPKGMFIDTMDGEKLNFKATSKDGSELPNWLHFDPAQGRFYGLPPADAHGVLEVWLTAIDSQHFSVTDKFDMIVGDGIGELKYGPDNAPPVVAKHLRAQRLKAGSAWSFQVPSEVFVDSAAWSWEKGRSDAPTTKPGTDVAVEPVDAAPAAPPVPWGLARRPVEPVEDSSGDEVCFAGPLLATGPEPAAPAAAAPVASRVALARLGCAKKDRKAEPEAKPEAHAVGAAPDAADVPAPNGVGLRWASARNKCRENVPVEEEQASSEGLATTSPSDHGEVHGRAARSWWCQFLRLKLLETPGAASLKVSLAGLQLHDVDIPSLTAALDRFLEDLRGEWADVNAVSTKGVVPTPRPLQVLVDFDLSENRLTDSGAVWLFRWLMKRPHELGCRAIRLARNRLGDPSLEWLAALICQQHSALEELHLSDNSISATGAAHLLLAYALHPCEAYPFLDSEGFFAPGYLSLDRNPIHEPGLLARLRLRSNLRASCTDGTLRTSSFQKTPHVQLGATFPDEASRNATVLPLALEKLCAGGSWPVLPELPKPLPKAAEGGENGEALTRHCPQGQTLRRELLMDDDEGAGLELETVSEGLKVCEIMERPGQPGLRVNDLLVAIDGLPLWWHACQHDLVEDEEDDAPSARFRARFRRGARLDVLRAEVEAAAHTAGARRYRFACPVCWDGFDRWNDCLEHLRELGHEPPMDHTKKLEDASGSLRRWMATCMAAARGEFPRTGGRPRAKVEPPKVETLLLPARVGVLGERHRTVVECLAEEASRFGFEHGCTVWTLPNGLRAQGPKSPDGAEFRVASIAEELLKILHFHLPDLEDKEEEAFEDLELMEWTAWLEQMLQQQAEEDRRPQPDRGSDGQIVAPEEPGSRIAAARVPEIRLLLLCGLPGSGKSTLAARFAASPDWTVVNQDTLGSRQACMKAVRVALARKRKVLVDRCNVTRAQRALWTRLAKTEFHLSPSELACAWLDVPQEECARRVLQRFGHRTLPPQEASSKVIGGFARHFEEPQLTASAEGFGRVWRLRCEADEALLANELSLPTAAAQLPKPQRTVHPRKAKNKIPSQDFQPQQAPLEAPPEVRPDQLPEPKRVEKKSPAGGLVAPPETWTCSCGEINKIRRELCNNCFLPQSKRDEQASKLAISPCPDALSTCMSCATPPASALGTSDEAALQTIHAGPGESDAGGDESPSQTELRLLQRLRVPRVSADFEAEDTVVEGDLVQIGTASLGAEFAGFWTVIPSRHGSFLTRRVIASMARLGKVKRVRSVLQQEKSQTVIIHCYLRVLGAASTRDAAASGAMLPLRHFKLETKASVGQNFIFKIPVGTFGHADGSGPSSYRAARSDGRPLPSWLHFDRATGTFSGMPQATDTGPLSVEVFAEDPQGGEASDSFVLDVVSTDLESVVLRDAIMHTAPGTHNFWIMMMCISLIFFAFVILLVAVGIFGFKVSIKRRFMRENKDQAPGTLRSVQCCGAQPERPEGSGRSRAGPDRNRTRGAFRWSGPEEGNTQIETMNAFVEKDDELQKAFHARGLLRQRVSTWFGNPVYFGVGMAAVKLNSNVLLHTSKAWIQIFDFDYSGAPRTDTDVAEIMNVYLEAWYGGVMPNPVADGCGADMDEEWLEEDLEALGDTPLEEDPGIIDDMPPPPLPNNIPPRRSDPSTVETLPFEFAAEVFDDSQPVDGTELGSSQVVVDESQPLVDECEEAVTPTASIGRAQGFDFIELEIYVDFINTYCSSCPCPPCPFACIHQTGPHCLCKMDVA</sequence>
<feature type="transmembrane region" description="Helical" evidence="2">
    <location>
        <begin position="1789"/>
        <end position="1815"/>
    </location>
</feature>
<feature type="compositionally biased region" description="Basic and acidic residues" evidence="1">
    <location>
        <begin position="1450"/>
        <end position="1467"/>
    </location>
</feature>
<dbReference type="Gene3D" id="3.80.10.10">
    <property type="entry name" value="Ribonuclease Inhibitor"/>
    <property type="match status" value="1"/>
</dbReference>
<dbReference type="Proteomes" id="UP001642484">
    <property type="component" value="Unassembled WGS sequence"/>
</dbReference>
<dbReference type="Pfam" id="PF05345">
    <property type="entry name" value="He_PIG"/>
    <property type="match status" value="3"/>
</dbReference>
<feature type="region of interest" description="Disordered" evidence="1">
    <location>
        <begin position="1415"/>
        <end position="1471"/>
    </location>
</feature>
<keyword evidence="2" id="KW-0812">Transmembrane</keyword>
<organism evidence="5 6">
    <name type="scientific">Durusdinium trenchii</name>
    <dbReference type="NCBI Taxonomy" id="1381693"/>
    <lineage>
        <taxon>Eukaryota</taxon>
        <taxon>Sar</taxon>
        <taxon>Alveolata</taxon>
        <taxon>Dinophyceae</taxon>
        <taxon>Suessiales</taxon>
        <taxon>Symbiodiniaceae</taxon>
        <taxon>Durusdinium</taxon>
    </lineage>
</organism>
<feature type="compositionally biased region" description="Polar residues" evidence="1">
    <location>
        <begin position="633"/>
        <end position="643"/>
    </location>
</feature>
<gene>
    <name evidence="5" type="ORF">CCMP2556_LOCUS11258</name>
</gene>
<dbReference type="InterPro" id="IPR015919">
    <property type="entry name" value="Cadherin-like_sf"/>
</dbReference>
<feature type="region of interest" description="Disordered" evidence="1">
    <location>
        <begin position="1834"/>
        <end position="1872"/>
    </location>
</feature>
<dbReference type="InterPro" id="IPR032675">
    <property type="entry name" value="LRR_dom_sf"/>
</dbReference>
<feature type="compositionally biased region" description="Basic residues" evidence="1">
    <location>
        <begin position="1423"/>
        <end position="1432"/>
    </location>
</feature>
<protein>
    <recommendedName>
        <fullName evidence="4">C2H2-type domain-containing protein</fullName>
    </recommendedName>
</protein>
<dbReference type="SUPFAM" id="SSF52540">
    <property type="entry name" value="P-loop containing nucleoside triphosphate hydrolases"/>
    <property type="match status" value="1"/>
</dbReference>
<dbReference type="PROSITE" id="PS00028">
    <property type="entry name" value="ZINC_FINGER_C2H2_1"/>
    <property type="match status" value="1"/>
</dbReference>
<dbReference type="InterPro" id="IPR027417">
    <property type="entry name" value="P-loop_NTPase"/>
</dbReference>
<dbReference type="PANTHER" id="PTHR21559">
    <property type="entry name" value="DYSTROGLYCAN-RELATED"/>
    <property type="match status" value="1"/>
</dbReference>
<feature type="region of interest" description="Disordered" evidence="1">
    <location>
        <begin position="622"/>
        <end position="648"/>
    </location>
</feature>
<feature type="compositionally biased region" description="Low complexity" evidence="1">
    <location>
        <begin position="593"/>
        <end position="605"/>
    </location>
</feature>
<dbReference type="Gene3D" id="3.40.50.300">
    <property type="entry name" value="P-loop containing nucleotide triphosphate hydrolases"/>
    <property type="match status" value="1"/>
</dbReference>
<dbReference type="InterPro" id="IPR013783">
    <property type="entry name" value="Ig-like_fold"/>
</dbReference>
<evidence type="ECO:0000256" key="1">
    <source>
        <dbReference type="SAM" id="MobiDB-lite"/>
    </source>
</evidence>
<dbReference type="Pfam" id="PF13671">
    <property type="entry name" value="AAA_33"/>
    <property type="match status" value="1"/>
</dbReference>
<dbReference type="SUPFAM" id="SSF49313">
    <property type="entry name" value="Cadherin-like"/>
    <property type="match status" value="3"/>
</dbReference>
<dbReference type="InterPro" id="IPR006644">
    <property type="entry name" value="Cadg"/>
</dbReference>
<evidence type="ECO:0000256" key="2">
    <source>
        <dbReference type="SAM" id="Phobius"/>
    </source>
</evidence>
<evidence type="ECO:0000313" key="6">
    <source>
        <dbReference type="Proteomes" id="UP001642484"/>
    </source>
</evidence>
<dbReference type="SUPFAM" id="SSF52047">
    <property type="entry name" value="RNI-like"/>
    <property type="match status" value="1"/>
</dbReference>
<dbReference type="PANTHER" id="PTHR21559:SF21">
    <property type="entry name" value="DYSTROGLYCAN 1"/>
    <property type="match status" value="1"/>
</dbReference>
<dbReference type="InterPro" id="IPR013087">
    <property type="entry name" value="Znf_C2H2_type"/>
</dbReference>
<evidence type="ECO:0000259" key="4">
    <source>
        <dbReference type="PROSITE" id="PS00028"/>
    </source>
</evidence>
<evidence type="ECO:0000313" key="5">
    <source>
        <dbReference type="EMBL" id="CAK9013389.1"/>
    </source>
</evidence>
<dbReference type="Gene3D" id="2.60.40.10">
    <property type="entry name" value="Immunoglobulins"/>
    <property type="match status" value="3"/>
</dbReference>
<keyword evidence="2" id="KW-1133">Transmembrane helix</keyword>
<feature type="compositionally biased region" description="Basic and acidic residues" evidence="1">
    <location>
        <begin position="1846"/>
        <end position="1862"/>
    </location>
</feature>
<accession>A0ABP0JGW0</accession>
<feature type="chain" id="PRO_5046301118" description="C2H2-type domain-containing protein" evidence="3">
    <location>
        <begin position="23"/>
        <end position="2128"/>
    </location>
</feature>
<keyword evidence="6" id="KW-1185">Reference proteome</keyword>
<dbReference type="SMART" id="SM00736">
    <property type="entry name" value="CADG"/>
    <property type="match status" value="3"/>
</dbReference>
<feature type="compositionally biased region" description="Basic and acidic residues" evidence="1">
    <location>
        <begin position="581"/>
        <end position="592"/>
    </location>
</feature>
<keyword evidence="2" id="KW-0472">Membrane</keyword>
<evidence type="ECO:0000256" key="3">
    <source>
        <dbReference type="SAM" id="SignalP"/>
    </source>
</evidence>
<name>A0ABP0JGW0_9DINO</name>
<dbReference type="EMBL" id="CAXAMN010005347">
    <property type="protein sequence ID" value="CAK9013389.1"/>
    <property type="molecule type" value="Genomic_DNA"/>
</dbReference>
<feature type="compositionally biased region" description="Basic and acidic residues" evidence="1">
    <location>
        <begin position="1219"/>
        <end position="1230"/>
    </location>
</feature>
<keyword evidence="3" id="KW-0732">Signal</keyword>
<feature type="region of interest" description="Disordered" evidence="1">
    <location>
        <begin position="1216"/>
        <end position="1240"/>
    </location>
</feature>
<comment type="caution">
    <text evidence="5">The sequence shown here is derived from an EMBL/GenBank/DDBJ whole genome shotgun (WGS) entry which is preliminary data.</text>
</comment>
<reference evidence="5 6" key="1">
    <citation type="submission" date="2024-02" db="EMBL/GenBank/DDBJ databases">
        <authorList>
            <person name="Chen Y."/>
            <person name="Shah S."/>
            <person name="Dougan E. K."/>
            <person name="Thang M."/>
            <person name="Chan C."/>
        </authorList>
    </citation>
    <scope>NUCLEOTIDE SEQUENCE [LARGE SCALE GENOMIC DNA]</scope>
</reference>
<feature type="region of interest" description="Disordered" evidence="1">
    <location>
        <begin position="581"/>
        <end position="605"/>
    </location>
</feature>
<proteinExistence type="predicted"/>